<feature type="compositionally biased region" description="Basic and acidic residues" evidence="1">
    <location>
        <begin position="569"/>
        <end position="586"/>
    </location>
</feature>
<protein>
    <submittedName>
        <fullName evidence="2">Uncharacterized protein</fullName>
    </submittedName>
</protein>
<proteinExistence type="predicted"/>
<dbReference type="AlphaFoldDB" id="A0AAV7HWJ7"/>
<feature type="compositionally biased region" description="Basic and acidic residues" evidence="1">
    <location>
        <begin position="473"/>
        <end position="498"/>
    </location>
</feature>
<feature type="region of interest" description="Disordered" evidence="1">
    <location>
        <begin position="564"/>
        <end position="674"/>
    </location>
</feature>
<feature type="compositionally biased region" description="Basic and acidic residues" evidence="1">
    <location>
        <begin position="202"/>
        <end position="223"/>
    </location>
</feature>
<evidence type="ECO:0000313" key="3">
    <source>
        <dbReference type="Proteomes" id="UP000826195"/>
    </source>
</evidence>
<keyword evidence="3" id="KW-1185">Reference proteome</keyword>
<feature type="compositionally biased region" description="Basic and acidic residues" evidence="1">
    <location>
        <begin position="151"/>
        <end position="169"/>
    </location>
</feature>
<feature type="compositionally biased region" description="Polar residues" evidence="1">
    <location>
        <begin position="663"/>
        <end position="674"/>
    </location>
</feature>
<feature type="compositionally biased region" description="Basic and acidic residues" evidence="1">
    <location>
        <begin position="238"/>
        <end position="254"/>
    </location>
</feature>
<feature type="compositionally biased region" description="Basic and acidic residues" evidence="1">
    <location>
        <begin position="646"/>
        <end position="662"/>
    </location>
</feature>
<reference evidence="2 3" key="1">
    <citation type="journal article" date="2021" name="J. Hered.">
        <title>A chromosome-level genome assembly of the parasitoid wasp, Cotesia glomerata (Hymenoptera: Braconidae).</title>
        <authorList>
            <person name="Pinto B.J."/>
            <person name="Weis J.J."/>
            <person name="Gamble T."/>
            <person name="Ode P.J."/>
            <person name="Paul R."/>
            <person name="Zaspel J.M."/>
        </authorList>
    </citation>
    <scope>NUCLEOTIDE SEQUENCE [LARGE SCALE GENOMIC DNA]</scope>
    <source>
        <strain evidence="2">CgM1</strain>
    </source>
</reference>
<feature type="region of interest" description="Disordered" evidence="1">
    <location>
        <begin position="327"/>
        <end position="348"/>
    </location>
</feature>
<accession>A0AAV7HWJ7</accession>
<evidence type="ECO:0000256" key="1">
    <source>
        <dbReference type="SAM" id="MobiDB-lite"/>
    </source>
</evidence>
<evidence type="ECO:0000313" key="2">
    <source>
        <dbReference type="EMBL" id="KAH0534871.1"/>
    </source>
</evidence>
<feature type="region of interest" description="Disordered" evidence="1">
    <location>
        <begin position="466"/>
        <end position="498"/>
    </location>
</feature>
<feature type="region of interest" description="Disordered" evidence="1">
    <location>
        <begin position="520"/>
        <end position="542"/>
    </location>
</feature>
<feature type="region of interest" description="Disordered" evidence="1">
    <location>
        <begin position="375"/>
        <end position="454"/>
    </location>
</feature>
<gene>
    <name evidence="2" type="ORF">KQX54_009449</name>
</gene>
<dbReference type="EMBL" id="JAHXZJ010002982">
    <property type="protein sequence ID" value="KAH0534871.1"/>
    <property type="molecule type" value="Genomic_DNA"/>
</dbReference>
<organism evidence="2 3">
    <name type="scientific">Cotesia glomerata</name>
    <name type="common">Lepidopteran parasitic wasp</name>
    <name type="synonym">Apanteles glomeratus</name>
    <dbReference type="NCBI Taxonomy" id="32391"/>
    <lineage>
        <taxon>Eukaryota</taxon>
        <taxon>Metazoa</taxon>
        <taxon>Ecdysozoa</taxon>
        <taxon>Arthropoda</taxon>
        <taxon>Hexapoda</taxon>
        <taxon>Insecta</taxon>
        <taxon>Pterygota</taxon>
        <taxon>Neoptera</taxon>
        <taxon>Endopterygota</taxon>
        <taxon>Hymenoptera</taxon>
        <taxon>Apocrita</taxon>
        <taxon>Ichneumonoidea</taxon>
        <taxon>Braconidae</taxon>
        <taxon>Microgastrinae</taxon>
        <taxon>Cotesia</taxon>
    </lineage>
</organism>
<dbReference type="Proteomes" id="UP000826195">
    <property type="component" value="Unassembled WGS sequence"/>
</dbReference>
<feature type="compositionally biased region" description="Low complexity" evidence="1">
    <location>
        <begin position="430"/>
        <end position="442"/>
    </location>
</feature>
<feature type="compositionally biased region" description="Basic and acidic residues" evidence="1">
    <location>
        <begin position="375"/>
        <end position="387"/>
    </location>
</feature>
<feature type="region of interest" description="Disordered" evidence="1">
    <location>
        <begin position="198"/>
        <end position="254"/>
    </location>
</feature>
<sequence>MVSRYLLEGSSDEEATRESPEGSINEEATRESPEGCSTEEATLEKPHFSQNDDTSNEEEIQNSGEVTSSEESHPEHPPQSARISNPRESRSRPENVAGPSNRRDTMDSATGSFDQEEIMVPDTPESVINGHAHTNGNSDDFEDSLGFQLHSRLEDLKSTSTYENRRDSHAGPSNRNDNRDSSQDLFFDESISLFSQATSNDGLEKSDQESLFEQRPHTERRNDIINAAEDDNAVQGSWDERASSREHDNGDRPETLQVIEAPFLIKYDPYPATKIESFPNNYAPNLRNFVNLARHVGKSNDYDTIRILVNPEHAPTSKIETFDNIEHHSSSHDNVSDPSDQNHSDFIDNQESNSEMINVAQDDSTSQESWNEIAATRERDTDSDRPANPEVPDTPETSVTPGFPETPETSETSVIPEPPETPDSPATLETPKTPNTPINPNIVSGPSDFSNSDFIDFQESNSKMINVAQDDSTSEKNWNETATTRERDNDNSDHRQKNFKYDESLFTRAQLSLIRKRKIGDNSGLRSEPENVPGPSGHSEYGNINFQEIINAMFNFAQEDDNVGEENIDDRSTIRESDTVDSDRLTTSESSDSPYPLSPRKRRTLDNSGLHFTPGNVPGPSDPSDHDNINFQESSDEMIDVGQENIDERAIMTKRDTDDSDRPGTSTEDLQSDV</sequence>
<comment type="caution">
    <text evidence="2">The sequence shown here is derived from an EMBL/GenBank/DDBJ whole genome shotgun (WGS) entry which is preliminary data.</text>
</comment>
<feature type="compositionally biased region" description="Basic and acidic residues" evidence="1">
    <location>
        <begin position="327"/>
        <end position="346"/>
    </location>
</feature>
<name>A0AAV7HWJ7_COTGL</name>
<feature type="region of interest" description="Disordered" evidence="1">
    <location>
        <begin position="1"/>
        <end position="182"/>
    </location>
</feature>